<feature type="compositionally biased region" description="Acidic residues" evidence="1">
    <location>
        <begin position="253"/>
        <end position="272"/>
    </location>
</feature>
<dbReference type="EMBL" id="JANBPK010001590">
    <property type="protein sequence ID" value="KAJ2921501.1"/>
    <property type="molecule type" value="Genomic_DNA"/>
</dbReference>
<evidence type="ECO:0000313" key="3">
    <source>
        <dbReference type="Proteomes" id="UP001140091"/>
    </source>
</evidence>
<feature type="compositionally biased region" description="Basic and acidic residues" evidence="1">
    <location>
        <begin position="121"/>
        <end position="136"/>
    </location>
</feature>
<feature type="compositionally biased region" description="Basic residues" evidence="1">
    <location>
        <begin position="235"/>
        <end position="248"/>
    </location>
</feature>
<feature type="compositionally biased region" description="Polar residues" evidence="1">
    <location>
        <begin position="465"/>
        <end position="476"/>
    </location>
</feature>
<name>A0A9W8M8R7_9AGAR</name>
<feature type="non-terminal residue" evidence="2">
    <location>
        <position position="541"/>
    </location>
</feature>
<comment type="caution">
    <text evidence="2">The sequence shown here is derived from an EMBL/GenBank/DDBJ whole genome shotgun (WGS) entry which is preliminary data.</text>
</comment>
<feature type="region of interest" description="Disordered" evidence="1">
    <location>
        <begin position="71"/>
        <end position="99"/>
    </location>
</feature>
<gene>
    <name evidence="2" type="ORF">H1R20_g15593</name>
</gene>
<accession>A0A9W8M8R7</accession>
<dbReference type="OrthoDB" id="3131370at2759"/>
<feature type="region of interest" description="Disordered" evidence="1">
    <location>
        <begin position="231"/>
        <end position="333"/>
    </location>
</feature>
<feature type="compositionally biased region" description="Low complexity" evidence="1">
    <location>
        <begin position="25"/>
        <end position="46"/>
    </location>
</feature>
<proteinExistence type="predicted"/>
<feature type="region of interest" description="Disordered" evidence="1">
    <location>
        <begin position="458"/>
        <end position="541"/>
    </location>
</feature>
<keyword evidence="3" id="KW-1185">Reference proteome</keyword>
<evidence type="ECO:0000256" key="1">
    <source>
        <dbReference type="SAM" id="MobiDB-lite"/>
    </source>
</evidence>
<reference evidence="2" key="1">
    <citation type="submission" date="2022-06" db="EMBL/GenBank/DDBJ databases">
        <title>Genome Sequence of Candolleomyces eurysporus.</title>
        <authorList>
            <person name="Buettner E."/>
        </authorList>
    </citation>
    <scope>NUCLEOTIDE SEQUENCE</scope>
    <source>
        <strain evidence="2">VTCC 930004</strain>
    </source>
</reference>
<feature type="compositionally biased region" description="Basic and acidic residues" evidence="1">
    <location>
        <begin position="281"/>
        <end position="305"/>
    </location>
</feature>
<organism evidence="2 3">
    <name type="scientific">Candolleomyces eurysporus</name>
    <dbReference type="NCBI Taxonomy" id="2828524"/>
    <lineage>
        <taxon>Eukaryota</taxon>
        <taxon>Fungi</taxon>
        <taxon>Dikarya</taxon>
        <taxon>Basidiomycota</taxon>
        <taxon>Agaricomycotina</taxon>
        <taxon>Agaricomycetes</taxon>
        <taxon>Agaricomycetidae</taxon>
        <taxon>Agaricales</taxon>
        <taxon>Agaricineae</taxon>
        <taxon>Psathyrellaceae</taxon>
        <taxon>Candolleomyces</taxon>
    </lineage>
</organism>
<feature type="compositionally biased region" description="Basic residues" evidence="1">
    <location>
        <begin position="518"/>
        <end position="530"/>
    </location>
</feature>
<feature type="region of interest" description="Disordered" evidence="1">
    <location>
        <begin position="117"/>
        <end position="141"/>
    </location>
</feature>
<sequence length="541" mass="60400">MPKPLKKPLATDDGAIKRPNSSQVKKLAAKMASKSLSNSSAGSSKAPMASPPGSNAGLLKAALGKKLGAAAVKIKERSESGARPGSSGALGSARLPVQDERDKEIERLKRQIADMHAAQEATRKPDVPIEPIKRPPGECFRSGNNPRKKGFCLWETMGIALDELHEMEKHLLYCQIRRGIPRGAYITKSEYAKPLSEVYEDMVKRYPYLCEARFPWFWPIREMMLHKLANQRKNDKTKKKNKATKGKGHVCSEDENEEEEESGGETGGEESGGETGGEESGGEKGGEESGGEEGGKEGDDGRESGSEVEQGSEEDGDREEEKGGETISSRNEEENKIPIIVEKIRAPNGEIIVKKKYNPQYQYDLWAKTGPTLANAIINYRTIGRSSKWADYSSAEEAKRWKAQDNLIEQYFIDEGYPGPDKWKWWYSHFRERLSNNHEFEVVWRDFYMFHFKLKTDPRPKRQQSKAPSTTIQLSSPAKKRARSEEKKSPIANHGDNDFSAPDLGSELTDLELSPRPSPKKAKKATKKARSSFEPHDPTSC</sequence>
<dbReference type="AlphaFoldDB" id="A0A9W8M8R7"/>
<evidence type="ECO:0000313" key="2">
    <source>
        <dbReference type="EMBL" id="KAJ2921501.1"/>
    </source>
</evidence>
<feature type="region of interest" description="Disordered" evidence="1">
    <location>
        <begin position="1"/>
        <end position="58"/>
    </location>
</feature>
<feature type="compositionally biased region" description="Basic and acidic residues" evidence="1">
    <location>
        <begin position="319"/>
        <end position="333"/>
    </location>
</feature>
<feature type="compositionally biased region" description="Basic and acidic residues" evidence="1">
    <location>
        <begin position="531"/>
        <end position="541"/>
    </location>
</feature>
<dbReference type="Proteomes" id="UP001140091">
    <property type="component" value="Unassembled WGS sequence"/>
</dbReference>
<protein>
    <submittedName>
        <fullName evidence="2">Uncharacterized protein</fullName>
    </submittedName>
</protein>